<feature type="transmembrane region" description="Helical" evidence="2">
    <location>
        <begin position="146"/>
        <end position="170"/>
    </location>
</feature>
<feature type="compositionally biased region" description="Basic and acidic residues" evidence="1">
    <location>
        <begin position="110"/>
        <end position="122"/>
    </location>
</feature>
<dbReference type="Proteomes" id="UP000827138">
    <property type="component" value="Chromosome"/>
</dbReference>
<feature type="compositionally biased region" description="Basic and acidic residues" evidence="1">
    <location>
        <begin position="131"/>
        <end position="140"/>
    </location>
</feature>
<organism evidence="4 5">
    <name type="scientific">Streptomyces akebiae</name>
    <dbReference type="NCBI Taxonomy" id="2865673"/>
    <lineage>
        <taxon>Bacteria</taxon>
        <taxon>Bacillati</taxon>
        <taxon>Actinomycetota</taxon>
        <taxon>Actinomycetes</taxon>
        <taxon>Kitasatosporales</taxon>
        <taxon>Streptomycetaceae</taxon>
        <taxon>Streptomyces</taxon>
    </lineage>
</organism>
<keyword evidence="2" id="KW-0472">Membrane</keyword>
<evidence type="ECO:0000256" key="1">
    <source>
        <dbReference type="SAM" id="MobiDB-lite"/>
    </source>
</evidence>
<dbReference type="InterPro" id="IPR036366">
    <property type="entry name" value="PGBDSf"/>
</dbReference>
<feature type="compositionally biased region" description="Pro residues" evidence="1">
    <location>
        <begin position="253"/>
        <end position="264"/>
    </location>
</feature>
<accession>A0ABX8Y1M7</accession>
<evidence type="ECO:0000259" key="3">
    <source>
        <dbReference type="Pfam" id="PF01471"/>
    </source>
</evidence>
<feature type="region of interest" description="Disordered" evidence="1">
    <location>
        <begin position="171"/>
        <end position="269"/>
    </location>
</feature>
<dbReference type="Gene3D" id="1.10.101.10">
    <property type="entry name" value="PGBD-like superfamily/PGBD"/>
    <property type="match status" value="1"/>
</dbReference>
<dbReference type="InterPro" id="IPR036365">
    <property type="entry name" value="PGBD-like_sf"/>
</dbReference>
<evidence type="ECO:0000313" key="4">
    <source>
        <dbReference type="EMBL" id="QYX82025.1"/>
    </source>
</evidence>
<keyword evidence="5" id="KW-1185">Reference proteome</keyword>
<dbReference type="Pfam" id="PF01471">
    <property type="entry name" value="PG_binding_1"/>
    <property type="match status" value="1"/>
</dbReference>
<proteinExistence type="predicted"/>
<dbReference type="InterPro" id="IPR002477">
    <property type="entry name" value="Peptidoglycan-bd-like"/>
</dbReference>
<evidence type="ECO:0000256" key="2">
    <source>
        <dbReference type="SAM" id="Phobius"/>
    </source>
</evidence>
<reference evidence="4 5" key="1">
    <citation type="submission" date="2021-08" db="EMBL/GenBank/DDBJ databases">
        <authorList>
            <person name="Ping M."/>
        </authorList>
    </citation>
    <scope>NUCLEOTIDE SEQUENCE [LARGE SCALE GENOMIC DNA]</scope>
    <source>
        <strain evidence="4 5">MG28</strain>
    </source>
</reference>
<name>A0ABX8Y1M7_9ACTN</name>
<sequence>MSEPTASVCPQCGTPRATDGTPACSCGRLASEAHRDVRAAQAEAAEDFDPVRIRPFVQVGDDGEPQATPPTGEVPPTAGDDGQAPTDAQPPTEARIPTDAQAPVDAQAVGEDRAMPDERDAGGAHTGGDAPRSDGRDAGGKRRRRVALAAGVGAAAAAVLVTAGIIGGLFSYEAPSRDGSGPDDIRAGLPEAAEGQEASRSATPSPTGSTASPSGSATTSPAATPTETGATPAPSTSMTKVPSGSDATVTAAPAPPVTDGPPPVLGLGDQGAEVTELQLRLRQIGFYNGDPDGDYDREVQSAVRGYQLTRVLLEDESGVYGEATRAALESETSEP</sequence>
<keyword evidence="2" id="KW-0812">Transmembrane</keyword>
<dbReference type="SUPFAM" id="SSF47090">
    <property type="entry name" value="PGBD-like"/>
    <property type="match status" value="1"/>
</dbReference>
<protein>
    <submittedName>
        <fullName evidence="4">Peptidoglycan-binding protein</fullName>
    </submittedName>
</protein>
<dbReference type="EMBL" id="CP080647">
    <property type="protein sequence ID" value="QYX82025.1"/>
    <property type="molecule type" value="Genomic_DNA"/>
</dbReference>
<feature type="compositionally biased region" description="Low complexity" evidence="1">
    <location>
        <begin position="198"/>
        <end position="237"/>
    </location>
</feature>
<gene>
    <name evidence="4" type="ORF">K1J60_40640</name>
</gene>
<dbReference type="RefSeq" id="WP_220650586.1">
    <property type="nucleotide sequence ID" value="NZ_CP080647.1"/>
</dbReference>
<keyword evidence="2" id="KW-1133">Transmembrane helix</keyword>
<evidence type="ECO:0000313" key="5">
    <source>
        <dbReference type="Proteomes" id="UP000827138"/>
    </source>
</evidence>
<feature type="region of interest" description="Disordered" evidence="1">
    <location>
        <begin position="1"/>
        <end position="152"/>
    </location>
</feature>
<feature type="domain" description="Peptidoglycan binding-like" evidence="3">
    <location>
        <begin position="270"/>
        <end position="328"/>
    </location>
</feature>